<protein>
    <submittedName>
        <fullName evidence="1">Uncharacterized protein</fullName>
    </submittedName>
</protein>
<keyword evidence="2" id="KW-1185">Reference proteome</keyword>
<reference evidence="1 2" key="1">
    <citation type="submission" date="2023-02" db="EMBL/GenBank/DDBJ databases">
        <title>LHISI_Scaffold_Assembly.</title>
        <authorList>
            <person name="Stuart O.P."/>
            <person name="Cleave R."/>
            <person name="Magrath M.J.L."/>
            <person name="Mikheyev A.S."/>
        </authorList>
    </citation>
    <scope>NUCLEOTIDE SEQUENCE [LARGE SCALE GENOMIC DNA]</scope>
    <source>
        <strain evidence="1">Daus_M_001</strain>
        <tissue evidence="1">Leg muscle</tissue>
    </source>
</reference>
<evidence type="ECO:0000313" key="2">
    <source>
        <dbReference type="Proteomes" id="UP001159363"/>
    </source>
</evidence>
<dbReference type="EMBL" id="JARBHB010000007">
    <property type="protein sequence ID" value="KAJ8879055.1"/>
    <property type="molecule type" value="Genomic_DNA"/>
</dbReference>
<accession>A0ABQ9H473</accession>
<sequence>MFSPPPSMCGKKTFLDNPFTQNQLVPKCRKILALPQHRMIQEVSTRWNSTLHMVKQLSEQKNAIIMARSRKDATISAELMTVIPLMQVTQRHLEIPSPKGTGMQVLRNNLMAWLMQEFSFIHTN</sequence>
<proteinExistence type="predicted"/>
<gene>
    <name evidence="1" type="ORF">PR048_019661</name>
</gene>
<evidence type="ECO:0000313" key="1">
    <source>
        <dbReference type="EMBL" id="KAJ8879055.1"/>
    </source>
</evidence>
<comment type="caution">
    <text evidence="1">The sequence shown here is derived from an EMBL/GenBank/DDBJ whole genome shotgun (WGS) entry which is preliminary data.</text>
</comment>
<dbReference type="Proteomes" id="UP001159363">
    <property type="component" value="Chromosome 6"/>
</dbReference>
<organism evidence="1 2">
    <name type="scientific">Dryococelus australis</name>
    <dbReference type="NCBI Taxonomy" id="614101"/>
    <lineage>
        <taxon>Eukaryota</taxon>
        <taxon>Metazoa</taxon>
        <taxon>Ecdysozoa</taxon>
        <taxon>Arthropoda</taxon>
        <taxon>Hexapoda</taxon>
        <taxon>Insecta</taxon>
        <taxon>Pterygota</taxon>
        <taxon>Neoptera</taxon>
        <taxon>Polyneoptera</taxon>
        <taxon>Phasmatodea</taxon>
        <taxon>Verophasmatodea</taxon>
        <taxon>Anareolatae</taxon>
        <taxon>Phasmatidae</taxon>
        <taxon>Eurycanthinae</taxon>
        <taxon>Dryococelus</taxon>
    </lineage>
</organism>
<name>A0ABQ9H473_9NEOP</name>